<name>A0A3S3PIU4_9SPHI</name>
<evidence type="ECO:0000313" key="2">
    <source>
        <dbReference type="Proteomes" id="UP000284120"/>
    </source>
</evidence>
<comment type="caution">
    <text evidence="1">The sequence shown here is derived from an EMBL/GenBank/DDBJ whole genome shotgun (WGS) entry which is preliminary data.</text>
</comment>
<organism evidence="1 2">
    <name type="scientific">Pedobacter chitinilyticus</name>
    <dbReference type="NCBI Taxonomy" id="2233776"/>
    <lineage>
        <taxon>Bacteria</taxon>
        <taxon>Pseudomonadati</taxon>
        <taxon>Bacteroidota</taxon>
        <taxon>Sphingobacteriia</taxon>
        <taxon>Sphingobacteriales</taxon>
        <taxon>Sphingobacteriaceae</taxon>
        <taxon>Pedobacter</taxon>
    </lineage>
</organism>
<evidence type="ECO:0000313" key="1">
    <source>
        <dbReference type="EMBL" id="RWU10638.1"/>
    </source>
</evidence>
<protein>
    <submittedName>
        <fullName evidence="1">DUF2971 domain-containing protein</fullName>
    </submittedName>
</protein>
<reference evidence="1 2" key="1">
    <citation type="submission" date="2018-06" db="EMBL/GenBank/DDBJ databases">
        <title>Pedobacter endophyticus sp. nov., an endophytic bacterium isolated from a leaf of Triticum aestivum.</title>
        <authorList>
            <person name="Zhang L."/>
        </authorList>
    </citation>
    <scope>NUCLEOTIDE SEQUENCE [LARGE SCALE GENOMIC DNA]</scope>
    <source>
        <strain evidence="1 2">CM134L-2</strain>
    </source>
</reference>
<dbReference type="OrthoDB" id="190848at2"/>
<proteinExistence type="predicted"/>
<dbReference type="Proteomes" id="UP000284120">
    <property type="component" value="Unassembled WGS sequence"/>
</dbReference>
<gene>
    <name evidence="1" type="ORF">DPV69_04680</name>
</gene>
<dbReference type="AlphaFoldDB" id="A0A3S3PIU4"/>
<dbReference type="EMBL" id="SAYW01000001">
    <property type="protein sequence ID" value="RWU10638.1"/>
    <property type="molecule type" value="Genomic_DNA"/>
</dbReference>
<dbReference type="RefSeq" id="WP_113646125.1">
    <property type="nucleotide sequence ID" value="NZ_QMHN01000001.1"/>
</dbReference>
<sequence length="289" mass="34454">MEEKSNLNHVPIEELNLPKTIYKFRDYENPYHLRSLLDSEIYIPSVNEFNDPLDSKTPFRYREEDLTEEKIYKKCLSIAKINYPNRSEQEYQQIAYDIQQKSLIIDEEHIEKFDRMNYNQICNDFGVYCLTPEYDNFLMWSYYSNSHKGFCIGYDSSVIIDCGIFGMGGAVRYKNEFPKLPLFPSEDHQLFLDIFFIKWEIWQHEKEFRLLHQYKNGKIQKLPSNAVSEIILGCNFPEKEKHFFLQLIINKIPNAKVFQMELIPCEFGITKKLVYDESLNIIKANQILE</sequence>
<accession>A0A3S3PIU4</accession>
<keyword evidence="2" id="KW-1185">Reference proteome</keyword>